<dbReference type="InterPro" id="IPR029068">
    <property type="entry name" value="Glyas_Bleomycin-R_OHBP_Dase"/>
</dbReference>
<gene>
    <name evidence="2" type="ORF">BGC07_00080</name>
</gene>
<name>A0ABX2ZZL6_9GAMM</name>
<dbReference type="Gene3D" id="3.10.180.10">
    <property type="entry name" value="2,3-Dihydroxybiphenyl 1,2-Dioxygenase, domain 1"/>
    <property type="match status" value="1"/>
</dbReference>
<dbReference type="Pfam" id="PF00903">
    <property type="entry name" value="Glyoxalase"/>
    <property type="match status" value="1"/>
</dbReference>
<accession>A0ABX2ZZL6</accession>
<reference evidence="2 3" key="1">
    <citation type="submission" date="2016-08" db="EMBL/GenBank/DDBJ databases">
        <title>Draft genome sequence of Candidatus Piscirickettsia litoralis, from seawater.</title>
        <authorList>
            <person name="Wan X."/>
            <person name="Lee A.J."/>
            <person name="Hou S."/>
            <person name="Donachie S.P."/>
        </authorList>
    </citation>
    <scope>NUCLEOTIDE SEQUENCE [LARGE SCALE GENOMIC DNA]</scope>
    <source>
        <strain evidence="2 3">Y2</strain>
    </source>
</reference>
<dbReference type="EMBL" id="MDTU01000001">
    <property type="protein sequence ID" value="ODN41670.1"/>
    <property type="molecule type" value="Genomic_DNA"/>
</dbReference>
<keyword evidence="3" id="KW-1185">Reference proteome</keyword>
<dbReference type="RefSeq" id="WP_069311472.1">
    <property type="nucleotide sequence ID" value="NZ_MDTU01000001.1"/>
</dbReference>
<dbReference type="InterPro" id="IPR004360">
    <property type="entry name" value="Glyas_Fos-R_dOase_dom"/>
</dbReference>
<organism evidence="2 3">
    <name type="scientific">Piscirickettsia litoralis</name>
    <dbReference type="NCBI Taxonomy" id="1891921"/>
    <lineage>
        <taxon>Bacteria</taxon>
        <taxon>Pseudomonadati</taxon>
        <taxon>Pseudomonadota</taxon>
        <taxon>Gammaproteobacteria</taxon>
        <taxon>Thiotrichales</taxon>
        <taxon>Piscirickettsiaceae</taxon>
        <taxon>Piscirickettsia</taxon>
    </lineage>
</organism>
<comment type="caution">
    <text evidence="2">The sequence shown here is derived from an EMBL/GenBank/DDBJ whole genome shotgun (WGS) entry which is preliminary data.</text>
</comment>
<feature type="domain" description="VOC" evidence="1">
    <location>
        <begin position="5"/>
        <end position="142"/>
    </location>
</feature>
<evidence type="ECO:0000313" key="3">
    <source>
        <dbReference type="Proteomes" id="UP000094329"/>
    </source>
</evidence>
<dbReference type="SUPFAM" id="SSF54593">
    <property type="entry name" value="Glyoxalase/Bleomycin resistance protein/Dihydroxybiphenyl dioxygenase"/>
    <property type="match status" value="1"/>
</dbReference>
<dbReference type="Proteomes" id="UP000094329">
    <property type="component" value="Unassembled WGS sequence"/>
</dbReference>
<evidence type="ECO:0000259" key="1">
    <source>
        <dbReference type="PROSITE" id="PS51819"/>
    </source>
</evidence>
<sequence>MELKRLDHVNFITHDLVKTVDFYCNIIGLTYDKNISLETAKSLHLFIPGQNVAVLHIGDAGNKKKGPKYERFADLDKNNQGKFSTGAFDHFCFALADQYYVPFIDKLEKSNVEYQTYCHDDIALKQIWLLDPNGVRVELNFAD</sequence>
<dbReference type="PROSITE" id="PS51819">
    <property type="entry name" value="VOC"/>
    <property type="match status" value="1"/>
</dbReference>
<proteinExistence type="predicted"/>
<protein>
    <recommendedName>
        <fullName evidence="1">VOC domain-containing protein</fullName>
    </recommendedName>
</protein>
<evidence type="ECO:0000313" key="2">
    <source>
        <dbReference type="EMBL" id="ODN41670.1"/>
    </source>
</evidence>
<dbReference type="InterPro" id="IPR037523">
    <property type="entry name" value="VOC_core"/>
</dbReference>